<dbReference type="InterPro" id="IPR010432">
    <property type="entry name" value="RDD"/>
</dbReference>
<evidence type="ECO:0000256" key="1">
    <source>
        <dbReference type="ARBA" id="ARBA00004651"/>
    </source>
</evidence>
<feature type="transmembrane region" description="Helical" evidence="6">
    <location>
        <begin position="101"/>
        <end position="121"/>
    </location>
</feature>
<evidence type="ECO:0000313" key="9">
    <source>
        <dbReference type="Proteomes" id="UP001293718"/>
    </source>
</evidence>
<keyword evidence="5 6" id="KW-0472">Membrane</keyword>
<evidence type="ECO:0000256" key="6">
    <source>
        <dbReference type="SAM" id="Phobius"/>
    </source>
</evidence>
<comment type="caution">
    <text evidence="8">The sequence shown here is derived from an EMBL/GenBank/DDBJ whole genome shotgun (WGS) entry which is preliminary data.</text>
</comment>
<evidence type="ECO:0000313" key="8">
    <source>
        <dbReference type="EMBL" id="MDZ5459563.1"/>
    </source>
</evidence>
<keyword evidence="4 6" id="KW-1133">Transmembrane helix</keyword>
<evidence type="ECO:0000256" key="4">
    <source>
        <dbReference type="ARBA" id="ARBA00022989"/>
    </source>
</evidence>
<keyword evidence="2" id="KW-1003">Cell membrane</keyword>
<protein>
    <submittedName>
        <fullName evidence="8">RDD family protein</fullName>
    </submittedName>
</protein>
<gene>
    <name evidence="8" type="ORF">SM757_23565</name>
</gene>
<keyword evidence="3 6" id="KW-0812">Transmembrane</keyword>
<evidence type="ECO:0000259" key="7">
    <source>
        <dbReference type="Pfam" id="PF06271"/>
    </source>
</evidence>
<dbReference type="Proteomes" id="UP001293718">
    <property type="component" value="Unassembled WGS sequence"/>
</dbReference>
<dbReference type="PANTHER" id="PTHR36115:SF10">
    <property type="entry name" value="RDD DOMAIN-CONTAINING PROTEIN"/>
    <property type="match status" value="1"/>
</dbReference>
<evidence type="ECO:0000256" key="5">
    <source>
        <dbReference type="ARBA" id="ARBA00023136"/>
    </source>
</evidence>
<proteinExistence type="predicted"/>
<feature type="domain" description="RDD" evidence="7">
    <location>
        <begin position="12"/>
        <end position="159"/>
    </location>
</feature>
<sequence length="173" mass="19260">MTAPLTGALQTPSLKRRLACMAYEGVLLFGVLMFAGFIYSGLTQQRHALQGQGGMQAFLFVILGLYFVWFWTHGGQTVAMKAWHIKLLDAQGAPVAPKRALCRYLASWIWFVPALLAARLAHLPSSTAIFGLLLAGMLAYALLALLHPQRQYWHDRLCGTQLVVSRPPPRKRK</sequence>
<dbReference type="InterPro" id="IPR051791">
    <property type="entry name" value="Pra-immunoreactive"/>
</dbReference>
<dbReference type="EMBL" id="JAXOJX010000046">
    <property type="protein sequence ID" value="MDZ5459563.1"/>
    <property type="molecule type" value="Genomic_DNA"/>
</dbReference>
<name>A0ABU5IKY2_9BURK</name>
<dbReference type="Pfam" id="PF06271">
    <property type="entry name" value="RDD"/>
    <property type="match status" value="1"/>
</dbReference>
<keyword evidence="9" id="KW-1185">Reference proteome</keyword>
<evidence type="ECO:0000256" key="3">
    <source>
        <dbReference type="ARBA" id="ARBA00022692"/>
    </source>
</evidence>
<comment type="subcellular location">
    <subcellularLocation>
        <location evidence="1">Cell membrane</location>
        <topology evidence="1">Multi-pass membrane protein</topology>
    </subcellularLocation>
</comment>
<reference evidence="8 9" key="1">
    <citation type="submission" date="2023-11" db="EMBL/GenBank/DDBJ databases">
        <title>Draft genome of Azohydromonas lata strain H1 (DSM1123), a polyhydroxyalkanoate producer.</title>
        <authorList>
            <person name="Traversa D."/>
            <person name="D'Addabbo P."/>
            <person name="Pazzani C."/>
            <person name="Manzari C."/>
            <person name="Chiara M."/>
            <person name="Scrascia M."/>
        </authorList>
    </citation>
    <scope>NUCLEOTIDE SEQUENCE [LARGE SCALE GENOMIC DNA]</scope>
    <source>
        <strain evidence="8 9">H1</strain>
    </source>
</reference>
<dbReference type="RefSeq" id="WP_322467268.1">
    <property type="nucleotide sequence ID" value="NZ_JAXOJX010000046.1"/>
</dbReference>
<feature type="transmembrane region" description="Helical" evidence="6">
    <location>
        <begin position="21"/>
        <end position="42"/>
    </location>
</feature>
<dbReference type="PANTHER" id="PTHR36115">
    <property type="entry name" value="PROLINE-RICH ANTIGEN HOMOLOG-RELATED"/>
    <property type="match status" value="1"/>
</dbReference>
<evidence type="ECO:0000256" key="2">
    <source>
        <dbReference type="ARBA" id="ARBA00022475"/>
    </source>
</evidence>
<accession>A0ABU5IKY2</accession>
<feature type="transmembrane region" description="Helical" evidence="6">
    <location>
        <begin position="54"/>
        <end position="72"/>
    </location>
</feature>
<organism evidence="8 9">
    <name type="scientific">Azohydromonas lata</name>
    <dbReference type="NCBI Taxonomy" id="45677"/>
    <lineage>
        <taxon>Bacteria</taxon>
        <taxon>Pseudomonadati</taxon>
        <taxon>Pseudomonadota</taxon>
        <taxon>Betaproteobacteria</taxon>
        <taxon>Burkholderiales</taxon>
        <taxon>Sphaerotilaceae</taxon>
        <taxon>Azohydromonas</taxon>
    </lineage>
</organism>
<feature type="transmembrane region" description="Helical" evidence="6">
    <location>
        <begin position="127"/>
        <end position="146"/>
    </location>
</feature>